<evidence type="ECO:0000256" key="1">
    <source>
        <dbReference type="ARBA" id="ARBA00005417"/>
    </source>
</evidence>
<dbReference type="EMBL" id="JAWJAY010000001">
    <property type="protein sequence ID" value="MDV2883623.1"/>
    <property type="molecule type" value="Genomic_DNA"/>
</dbReference>
<accession>A0AAJ2NLB9</accession>
<comment type="similarity">
    <text evidence="1">Belongs to the ABC transporter superfamily.</text>
</comment>
<gene>
    <name evidence="6" type="ORF">RYX45_00420</name>
</gene>
<comment type="caution">
    <text evidence="6">The sequence shown here is derived from an EMBL/GenBank/DDBJ whole genome shotgun (WGS) entry which is preliminary data.</text>
</comment>
<proteinExistence type="inferred from homology"/>
<evidence type="ECO:0000256" key="3">
    <source>
        <dbReference type="ARBA" id="ARBA00022741"/>
    </source>
</evidence>
<sequence>MSFFQVEQLTKVYGDNKVVDSVSFSLEEGRCVALLGPNGAGKTTTLKMLTHLLKPTSGTISMSGFSSDSDLREQIGYLPQYPVFHNWMSGREFLEYVGKLAHLPKAEVKARTSELLEVMGLSDAANRKIGKYSGGMKQRLGIAQAIIHKPKLLLLDEPVSALDPFGRREVLELIRQLKKDTTILFSTHVLNDAEEVSDDVIIIHNGEIKVADKLGNLQEKHQKPIISIQTKGPIQTYIQHWEKWEDVLEVDYEEDSAKVRLNDIEKTKRAMLQDIVEQNIPLTRFEVEKSSLEDLFVKVVRG</sequence>
<dbReference type="GO" id="GO:0005524">
    <property type="term" value="F:ATP binding"/>
    <property type="evidence" value="ECO:0007669"/>
    <property type="project" value="UniProtKB-KW"/>
</dbReference>
<dbReference type="RefSeq" id="WP_323465545.1">
    <property type="nucleotide sequence ID" value="NZ_CP144224.1"/>
</dbReference>
<dbReference type="GO" id="GO:0016887">
    <property type="term" value="F:ATP hydrolysis activity"/>
    <property type="evidence" value="ECO:0007669"/>
    <property type="project" value="InterPro"/>
</dbReference>
<dbReference type="InterPro" id="IPR017871">
    <property type="entry name" value="ABC_transporter-like_CS"/>
</dbReference>
<dbReference type="AlphaFoldDB" id="A0AAJ2NLB9"/>
<dbReference type="Proteomes" id="UP001285636">
    <property type="component" value="Unassembled WGS sequence"/>
</dbReference>
<dbReference type="InterPro" id="IPR025302">
    <property type="entry name" value="DrrA1/2-like_C"/>
</dbReference>
<dbReference type="Gene3D" id="3.40.50.300">
    <property type="entry name" value="P-loop containing nucleotide triphosphate hydrolases"/>
    <property type="match status" value="1"/>
</dbReference>
<dbReference type="PROSITE" id="PS50893">
    <property type="entry name" value="ABC_TRANSPORTER_2"/>
    <property type="match status" value="1"/>
</dbReference>
<dbReference type="PANTHER" id="PTHR43335:SF11">
    <property type="entry name" value="ABC TRANSPORTER RELATED"/>
    <property type="match status" value="1"/>
</dbReference>
<dbReference type="Pfam" id="PF13732">
    <property type="entry name" value="DrrA1-3_C"/>
    <property type="match status" value="1"/>
</dbReference>
<dbReference type="PANTHER" id="PTHR43335">
    <property type="entry name" value="ABC TRANSPORTER, ATP-BINDING PROTEIN"/>
    <property type="match status" value="1"/>
</dbReference>
<feature type="domain" description="ABC transporter" evidence="5">
    <location>
        <begin position="4"/>
        <end position="230"/>
    </location>
</feature>
<dbReference type="CDD" id="cd03230">
    <property type="entry name" value="ABC_DR_subfamily_A"/>
    <property type="match status" value="1"/>
</dbReference>
<evidence type="ECO:0000313" key="7">
    <source>
        <dbReference type="Proteomes" id="UP001285636"/>
    </source>
</evidence>
<keyword evidence="4 6" id="KW-0067">ATP-binding</keyword>
<dbReference type="InterPro" id="IPR003439">
    <property type="entry name" value="ABC_transporter-like_ATP-bd"/>
</dbReference>
<name>A0AAJ2NLB9_ALKPS</name>
<organism evidence="6 7">
    <name type="scientific">Alkalihalophilus pseudofirmus</name>
    <name type="common">Bacillus pseudofirmus</name>
    <dbReference type="NCBI Taxonomy" id="79885"/>
    <lineage>
        <taxon>Bacteria</taxon>
        <taxon>Bacillati</taxon>
        <taxon>Bacillota</taxon>
        <taxon>Bacilli</taxon>
        <taxon>Bacillales</taxon>
        <taxon>Bacillaceae</taxon>
        <taxon>Alkalihalophilus</taxon>
    </lineage>
</organism>
<evidence type="ECO:0000313" key="6">
    <source>
        <dbReference type="EMBL" id="MDV2883623.1"/>
    </source>
</evidence>
<reference evidence="6" key="1">
    <citation type="submission" date="2023-10" db="EMBL/GenBank/DDBJ databases">
        <title>Screening of Alkalihalophilus pseudofirmusBZ-TG-HK211 and Its Alleviation of Salt Stress on Rapeseed Growth.</title>
        <authorList>
            <person name="Zhao B."/>
            <person name="Guo T."/>
        </authorList>
    </citation>
    <scope>NUCLEOTIDE SEQUENCE</scope>
    <source>
        <strain evidence="6">BZ-TG-HK211</strain>
    </source>
</reference>
<evidence type="ECO:0000256" key="4">
    <source>
        <dbReference type="ARBA" id="ARBA00022840"/>
    </source>
</evidence>
<dbReference type="SUPFAM" id="SSF52540">
    <property type="entry name" value="P-loop containing nucleoside triphosphate hydrolases"/>
    <property type="match status" value="1"/>
</dbReference>
<evidence type="ECO:0000256" key="2">
    <source>
        <dbReference type="ARBA" id="ARBA00022448"/>
    </source>
</evidence>
<dbReference type="InterPro" id="IPR003593">
    <property type="entry name" value="AAA+_ATPase"/>
</dbReference>
<dbReference type="InterPro" id="IPR027417">
    <property type="entry name" value="P-loop_NTPase"/>
</dbReference>
<keyword evidence="3" id="KW-0547">Nucleotide-binding</keyword>
<dbReference type="SMART" id="SM00382">
    <property type="entry name" value="AAA"/>
    <property type="match status" value="1"/>
</dbReference>
<protein>
    <submittedName>
        <fullName evidence="6">ABC transporter ATP-binding protein</fullName>
    </submittedName>
</protein>
<dbReference type="PROSITE" id="PS00211">
    <property type="entry name" value="ABC_TRANSPORTER_1"/>
    <property type="match status" value="1"/>
</dbReference>
<dbReference type="Pfam" id="PF00005">
    <property type="entry name" value="ABC_tran"/>
    <property type="match status" value="1"/>
</dbReference>
<evidence type="ECO:0000259" key="5">
    <source>
        <dbReference type="PROSITE" id="PS50893"/>
    </source>
</evidence>
<keyword evidence="2" id="KW-0813">Transport</keyword>